<keyword evidence="4" id="KW-1185">Reference proteome</keyword>
<dbReference type="InParanoid" id="A0A804PL11"/>
<keyword evidence="2" id="KW-1133">Transmembrane helix</keyword>
<feature type="region of interest" description="Disordered" evidence="1">
    <location>
        <begin position="1"/>
        <end position="47"/>
    </location>
</feature>
<proteinExistence type="predicted"/>
<reference evidence="3" key="3">
    <citation type="submission" date="2021-05" db="UniProtKB">
        <authorList>
            <consortium name="EnsemblPlants"/>
        </authorList>
    </citation>
    <scope>IDENTIFICATION</scope>
    <source>
        <strain evidence="3">cv. B73</strain>
    </source>
</reference>
<feature type="transmembrane region" description="Helical" evidence="2">
    <location>
        <begin position="97"/>
        <end position="114"/>
    </location>
</feature>
<dbReference type="EnsemblPlants" id="Zm00001eb250830_T001">
    <property type="protein sequence ID" value="Zm00001eb250830_P001"/>
    <property type="gene ID" value="Zm00001eb250830"/>
</dbReference>
<dbReference type="Proteomes" id="UP000007305">
    <property type="component" value="Chromosome 5"/>
</dbReference>
<evidence type="ECO:0000256" key="1">
    <source>
        <dbReference type="SAM" id="MobiDB-lite"/>
    </source>
</evidence>
<protein>
    <submittedName>
        <fullName evidence="3">Uncharacterized protein</fullName>
    </submittedName>
</protein>
<evidence type="ECO:0000256" key="2">
    <source>
        <dbReference type="SAM" id="Phobius"/>
    </source>
</evidence>
<reference evidence="4" key="1">
    <citation type="journal article" date="2009" name="Science">
        <title>The B73 maize genome: complexity, diversity, and dynamics.</title>
        <authorList>
            <person name="Schnable P.S."/>
            <person name="Ware D."/>
            <person name="Fulton R.S."/>
            <person name="Stein J.C."/>
            <person name="Wei F."/>
            <person name="Pasternak S."/>
            <person name="Liang C."/>
            <person name="Zhang J."/>
            <person name="Fulton L."/>
            <person name="Graves T.A."/>
            <person name="Minx P."/>
            <person name="Reily A.D."/>
            <person name="Courtney L."/>
            <person name="Kruchowski S.S."/>
            <person name="Tomlinson C."/>
            <person name="Strong C."/>
            <person name="Delehaunty K."/>
            <person name="Fronick C."/>
            <person name="Courtney B."/>
            <person name="Rock S.M."/>
            <person name="Belter E."/>
            <person name="Du F."/>
            <person name="Kim K."/>
            <person name="Abbott R.M."/>
            <person name="Cotton M."/>
            <person name="Levy A."/>
            <person name="Marchetto P."/>
            <person name="Ochoa K."/>
            <person name="Jackson S.M."/>
            <person name="Gillam B."/>
            <person name="Chen W."/>
            <person name="Yan L."/>
            <person name="Higginbotham J."/>
            <person name="Cardenas M."/>
            <person name="Waligorski J."/>
            <person name="Applebaum E."/>
            <person name="Phelps L."/>
            <person name="Falcone J."/>
            <person name="Kanchi K."/>
            <person name="Thane T."/>
            <person name="Scimone A."/>
            <person name="Thane N."/>
            <person name="Henke J."/>
            <person name="Wang T."/>
            <person name="Ruppert J."/>
            <person name="Shah N."/>
            <person name="Rotter K."/>
            <person name="Hodges J."/>
            <person name="Ingenthron E."/>
            <person name="Cordes M."/>
            <person name="Kohlberg S."/>
            <person name="Sgro J."/>
            <person name="Delgado B."/>
            <person name="Mead K."/>
            <person name="Chinwalla A."/>
            <person name="Leonard S."/>
            <person name="Crouse K."/>
            <person name="Collura K."/>
            <person name="Kudrna D."/>
            <person name="Currie J."/>
            <person name="He R."/>
            <person name="Angelova A."/>
            <person name="Rajasekar S."/>
            <person name="Mueller T."/>
            <person name="Lomeli R."/>
            <person name="Scara G."/>
            <person name="Ko A."/>
            <person name="Delaney K."/>
            <person name="Wissotski M."/>
            <person name="Lopez G."/>
            <person name="Campos D."/>
            <person name="Braidotti M."/>
            <person name="Ashley E."/>
            <person name="Golser W."/>
            <person name="Kim H."/>
            <person name="Lee S."/>
            <person name="Lin J."/>
            <person name="Dujmic Z."/>
            <person name="Kim W."/>
            <person name="Talag J."/>
            <person name="Zuccolo A."/>
            <person name="Fan C."/>
            <person name="Sebastian A."/>
            <person name="Kramer M."/>
            <person name="Spiegel L."/>
            <person name="Nascimento L."/>
            <person name="Zutavern T."/>
            <person name="Miller B."/>
            <person name="Ambroise C."/>
            <person name="Muller S."/>
            <person name="Spooner W."/>
            <person name="Narechania A."/>
            <person name="Ren L."/>
            <person name="Wei S."/>
            <person name="Kumari S."/>
            <person name="Faga B."/>
            <person name="Levy M.J."/>
            <person name="McMahan L."/>
            <person name="Van Buren P."/>
            <person name="Vaughn M.W."/>
            <person name="Ying K."/>
            <person name="Yeh C.-T."/>
            <person name="Emrich S.J."/>
            <person name="Jia Y."/>
            <person name="Kalyanaraman A."/>
            <person name="Hsia A.-P."/>
            <person name="Barbazuk W.B."/>
            <person name="Baucom R.S."/>
            <person name="Brutnell T.P."/>
            <person name="Carpita N.C."/>
            <person name="Chaparro C."/>
            <person name="Chia J.-M."/>
            <person name="Deragon J.-M."/>
            <person name="Estill J.C."/>
            <person name="Fu Y."/>
            <person name="Jeddeloh J.A."/>
            <person name="Han Y."/>
            <person name="Lee H."/>
            <person name="Li P."/>
            <person name="Lisch D.R."/>
            <person name="Liu S."/>
            <person name="Liu Z."/>
            <person name="Nagel D.H."/>
            <person name="McCann M.C."/>
            <person name="SanMiguel P."/>
            <person name="Myers A.M."/>
            <person name="Nettleton D."/>
            <person name="Nguyen J."/>
            <person name="Penning B.W."/>
            <person name="Ponnala L."/>
            <person name="Schneider K.L."/>
            <person name="Schwartz D.C."/>
            <person name="Sharma A."/>
            <person name="Soderlund C."/>
            <person name="Springer N.M."/>
            <person name="Sun Q."/>
            <person name="Wang H."/>
            <person name="Waterman M."/>
            <person name="Westerman R."/>
            <person name="Wolfgruber T.K."/>
            <person name="Yang L."/>
            <person name="Yu Y."/>
            <person name="Zhang L."/>
            <person name="Zhou S."/>
            <person name="Zhu Q."/>
            <person name="Bennetzen J.L."/>
            <person name="Dawe R.K."/>
            <person name="Jiang J."/>
            <person name="Jiang N."/>
            <person name="Presting G.G."/>
            <person name="Wessler S.R."/>
            <person name="Aluru S."/>
            <person name="Martienssen R.A."/>
            <person name="Clifton S.W."/>
            <person name="McCombie W.R."/>
            <person name="Wing R.A."/>
            <person name="Wilson R.K."/>
        </authorList>
    </citation>
    <scope>NUCLEOTIDE SEQUENCE [LARGE SCALE GENOMIC DNA]</scope>
    <source>
        <strain evidence="4">cv. B73</strain>
    </source>
</reference>
<organism evidence="3 4">
    <name type="scientific">Zea mays</name>
    <name type="common">Maize</name>
    <dbReference type="NCBI Taxonomy" id="4577"/>
    <lineage>
        <taxon>Eukaryota</taxon>
        <taxon>Viridiplantae</taxon>
        <taxon>Streptophyta</taxon>
        <taxon>Embryophyta</taxon>
        <taxon>Tracheophyta</taxon>
        <taxon>Spermatophyta</taxon>
        <taxon>Magnoliopsida</taxon>
        <taxon>Liliopsida</taxon>
        <taxon>Poales</taxon>
        <taxon>Poaceae</taxon>
        <taxon>PACMAD clade</taxon>
        <taxon>Panicoideae</taxon>
        <taxon>Andropogonodae</taxon>
        <taxon>Andropogoneae</taxon>
        <taxon>Tripsacinae</taxon>
        <taxon>Zea</taxon>
    </lineage>
</organism>
<evidence type="ECO:0000313" key="4">
    <source>
        <dbReference type="Proteomes" id="UP000007305"/>
    </source>
</evidence>
<evidence type="ECO:0000313" key="3">
    <source>
        <dbReference type="EnsemblPlants" id="Zm00001eb250830_P001"/>
    </source>
</evidence>
<accession>A0A804PL11</accession>
<sequence>MQQSGSATTTTQYREEPAGREGTDRGEAERGGAGREEAQHHYSLRHKRLISPQSSFVSRRNIDASIVPSIYNRSYKIRSTLYASYSYNRWFVCVKHILFYDISVLAILGGLYCIRAAYLIRSYFTSTCGLYG</sequence>
<dbReference type="Gramene" id="Zm00001eb250830_T001">
    <property type="protein sequence ID" value="Zm00001eb250830_P001"/>
    <property type="gene ID" value="Zm00001eb250830"/>
</dbReference>
<dbReference type="AlphaFoldDB" id="A0A804PL11"/>
<feature type="compositionally biased region" description="Basic and acidic residues" evidence="1">
    <location>
        <begin position="13"/>
        <end position="40"/>
    </location>
</feature>
<keyword evidence="2" id="KW-0472">Membrane</keyword>
<keyword evidence="2" id="KW-0812">Transmembrane</keyword>
<name>A0A804PL11_MAIZE</name>
<feature type="compositionally biased region" description="Polar residues" evidence="1">
    <location>
        <begin position="1"/>
        <end position="12"/>
    </location>
</feature>
<reference evidence="3" key="2">
    <citation type="submission" date="2019-07" db="EMBL/GenBank/DDBJ databases">
        <authorList>
            <person name="Seetharam A."/>
            <person name="Woodhouse M."/>
            <person name="Cannon E."/>
        </authorList>
    </citation>
    <scope>NUCLEOTIDE SEQUENCE [LARGE SCALE GENOMIC DNA]</scope>
    <source>
        <strain evidence="3">cv. B73</strain>
    </source>
</reference>